<keyword evidence="3" id="KW-0862">Zinc</keyword>
<organism evidence="7 8">
    <name type="scientific">Truncatella angustata</name>
    <dbReference type="NCBI Taxonomy" id="152316"/>
    <lineage>
        <taxon>Eukaryota</taxon>
        <taxon>Fungi</taxon>
        <taxon>Dikarya</taxon>
        <taxon>Ascomycota</taxon>
        <taxon>Pezizomycotina</taxon>
        <taxon>Sordariomycetes</taxon>
        <taxon>Xylariomycetidae</taxon>
        <taxon>Amphisphaeriales</taxon>
        <taxon>Sporocadaceae</taxon>
        <taxon>Truncatella</taxon>
    </lineage>
</organism>
<evidence type="ECO:0000313" key="7">
    <source>
        <dbReference type="EMBL" id="KAH6645615.1"/>
    </source>
</evidence>
<evidence type="ECO:0000313" key="8">
    <source>
        <dbReference type="Proteomes" id="UP000758603"/>
    </source>
</evidence>
<keyword evidence="8" id="KW-1185">Reference proteome</keyword>
<dbReference type="Pfam" id="PF13639">
    <property type="entry name" value="zf-RING_2"/>
    <property type="match status" value="1"/>
</dbReference>
<keyword evidence="5" id="KW-0812">Transmembrane</keyword>
<evidence type="ECO:0000256" key="4">
    <source>
        <dbReference type="PROSITE-ProRule" id="PRU00175"/>
    </source>
</evidence>
<dbReference type="AlphaFoldDB" id="A0A9P8RLN7"/>
<dbReference type="PANTHER" id="PTHR45969:SF69">
    <property type="entry name" value="FINGER DOMAIN PROTEIN, PUTATIVE (AFU_ORTHOLOGUE AFUA_3G12190)-RELATED"/>
    <property type="match status" value="1"/>
</dbReference>
<dbReference type="Gene3D" id="3.30.40.10">
    <property type="entry name" value="Zinc/RING finger domain, C3HC4 (zinc finger)"/>
    <property type="match status" value="1"/>
</dbReference>
<keyword evidence="5" id="KW-1133">Transmembrane helix</keyword>
<dbReference type="PANTHER" id="PTHR45969">
    <property type="entry name" value="RING ZINC FINGER PROTEIN-RELATED"/>
    <property type="match status" value="1"/>
</dbReference>
<evidence type="ECO:0000259" key="6">
    <source>
        <dbReference type="PROSITE" id="PS50089"/>
    </source>
</evidence>
<dbReference type="GO" id="GO:0008270">
    <property type="term" value="F:zinc ion binding"/>
    <property type="evidence" value="ECO:0007669"/>
    <property type="project" value="UniProtKB-KW"/>
</dbReference>
<evidence type="ECO:0000256" key="2">
    <source>
        <dbReference type="ARBA" id="ARBA00022771"/>
    </source>
</evidence>
<dbReference type="GO" id="GO:0016567">
    <property type="term" value="P:protein ubiquitination"/>
    <property type="evidence" value="ECO:0007669"/>
    <property type="project" value="TreeGrafter"/>
</dbReference>
<accession>A0A9P8RLN7</accession>
<dbReference type="GeneID" id="70123831"/>
<dbReference type="Proteomes" id="UP000758603">
    <property type="component" value="Unassembled WGS sequence"/>
</dbReference>
<reference evidence="7" key="1">
    <citation type="journal article" date="2021" name="Nat. Commun.">
        <title>Genetic determinants of endophytism in the Arabidopsis root mycobiome.</title>
        <authorList>
            <person name="Mesny F."/>
            <person name="Miyauchi S."/>
            <person name="Thiergart T."/>
            <person name="Pickel B."/>
            <person name="Atanasova L."/>
            <person name="Karlsson M."/>
            <person name="Huettel B."/>
            <person name="Barry K.W."/>
            <person name="Haridas S."/>
            <person name="Chen C."/>
            <person name="Bauer D."/>
            <person name="Andreopoulos W."/>
            <person name="Pangilinan J."/>
            <person name="LaButti K."/>
            <person name="Riley R."/>
            <person name="Lipzen A."/>
            <person name="Clum A."/>
            <person name="Drula E."/>
            <person name="Henrissat B."/>
            <person name="Kohler A."/>
            <person name="Grigoriev I.V."/>
            <person name="Martin F.M."/>
            <person name="Hacquard S."/>
        </authorList>
    </citation>
    <scope>NUCLEOTIDE SEQUENCE</scope>
    <source>
        <strain evidence="7">MPI-SDFR-AT-0073</strain>
    </source>
</reference>
<proteinExistence type="predicted"/>
<dbReference type="SUPFAM" id="SSF57850">
    <property type="entry name" value="RING/U-box"/>
    <property type="match status" value="1"/>
</dbReference>
<dbReference type="PROSITE" id="PS50089">
    <property type="entry name" value="ZF_RING_2"/>
    <property type="match status" value="1"/>
</dbReference>
<keyword evidence="5" id="KW-0472">Membrane</keyword>
<dbReference type="EMBL" id="JAGPXC010000011">
    <property type="protein sequence ID" value="KAH6645615.1"/>
    <property type="molecule type" value="Genomic_DNA"/>
</dbReference>
<feature type="transmembrane region" description="Helical" evidence="5">
    <location>
        <begin position="66"/>
        <end position="86"/>
    </location>
</feature>
<evidence type="ECO:0000256" key="1">
    <source>
        <dbReference type="ARBA" id="ARBA00022723"/>
    </source>
</evidence>
<dbReference type="SMART" id="SM00184">
    <property type="entry name" value="RING"/>
    <property type="match status" value="1"/>
</dbReference>
<protein>
    <recommendedName>
        <fullName evidence="6">RING-type domain-containing protein</fullName>
    </recommendedName>
</protein>
<evidence type="ECO:0000256" key="5">
    <source>
        <dbReference type="SAM" id="Phobius"/>
    </source>
</evidence>
<evidence type="ECO:0000256" key="3">
    <source>
        <dbReference type="ARBA" id="ARBA00022833"/>
    </source>
</evidence>
<name>A0A9P8RLN7_9PEZI</name>
<keyword evidence="2 4" id="KW-0863">Zinc-finger</keyword>
<keyword evidence="1" id="KW-0479">Metal-binding</keyword>
<dbReference type="RefSeq" id="XP_045952129.1">
    <property type="nucleotide sequence ID" value="XM_046094938.1"/>
</dbReference>
<dbReference type="InterPro" id="IPR013083">
    <property type="entry name" value="Znf_RING/FYVE/PHD"/>
</dbReference>
<gene>
    <name evidence="7" type="ORF">BKA67DRAFT_119795</name>
</gene>
<comment type="caution">
    <text evidence="7">The sequence shown here is derived from an EMBL/GenBank/DDBJ whole genome shotgun (WGS) entry which is preliminary data.</text>
</comment>
<feature type="domain" description="RING-type" evidence="6">
    <location>
        <begin position="138"/>
        <end position="180"/>
    </location>
</feature>
<dbReference type="OrthoDB" id="8062037at2759"/>
<dbReference type="GO" id="GO:0061630">
    <property type="term" value="F:ubiquitin protein ligase activity"/>
    <property type="evidence" value="ECO:0007669"/>
    <property type="project" value="TreeGrafter"/>
</dbReference>
<sequence length="262" mass="29891">MLTIIRTCVSIPQCKARSTQPRFIVPSPKMVVVLYRQYQGDLTDLETNKFPENDGITSSEGFKVPLSISLSIIGALLLICGLIHYVTVRGRVSENNGPRGETRILTALRREVAHSTFGNWQSGNIANKVTIDFTSPLCAICLEVIKTNDTIYHLRCDHLYHQQCMEEWVTTMHPSCPLCRQSIYATKAQRHRTDCVHHSRRRGWRCFDKGRGIYHTDVDGIVRANSAGKKIFKKKKEKKDIDISIPCTSYGLQDKRRRSKRV</sequence>
<dbReference type="InterPro" id="IPR001841">
    <property type="entry name" value="Znf_RING"/>
</dbReference>